<proteinExistence type="predicted"/>
<gene>
    <name evidence="1" type="ORF">SNEC2469_LOCUS5072</name>
</gene>
<dbReference type="Proteomes" id="UP000601435">
    <property type="component" value="Unassembled WGS sequence"/>
</dbReference>
<dbReference type="EMBL" id="CAJNJA010009687">
    <property type="protein sequence ID" value="CAE7249445.1"/>
    <property type="molecule type" value="Genomic_DNA"/>
</dbReference>
<name>A0A812LTS6_9DINO</name>
<comment type="caution">
    <text evidence="1">The sequence shown here is derived from an EMBL/GenBank/DDBJ whole genome shotgun (WGS) entry which is preliminary data.</text>
</comment>
<keyword evidence="2" id="KW-1185">Reference proteome</keyword>
<dbReference type="OrthoDB" id="414280at2759"/>
<accession>A0A812LTS6</accession>
<protein>
    <submittedName>
        <fullName evidence="1">Uncharacterized protein</fullName>
    </submittedName>
</protein>
<evidence type="ECO:0000313" key="1">
    <source>
        <dbReference type="EMBL" id="CAE7249445.1"/>
    </source>
</evidence>
<organism evidence="1 2">
    <name type="scientific">Symbiodinium necroappetens</name>
    <dbReference type="NCBI Taxonomy" id="1628268"/>
    <lineage>
        <taxon>Eukaryota</taxon>
        <taxon>Sar</taxon>
        <taxon>Alveolata</taxon>
        <taxon>Dinophyceae</taxon>
        <taxon>Suessiales</taxon>
        <taxon>Symbiodiniaceae</taxon>
        <taxon>Symbiodinium</taxon>
    </lineage>
</organism>
<dbReference type="AlphaFoldDB" id="A0A812LTS6"/>
<reference evidence="1" key="1">
    <citation type="submission" date="2021-02" db="EMBL/GenBank/DDBJ databases">
        <authorList>
            <person name="Dougan E. K."/>
            <person name="Rhodes N."/>
            <person name="Thang M."/>
            <person name="Chan C."/>
        </authorList>
    </citation>
    <scope>NUCLEOTIDE SEQUENCE</scope>
</reference>
<sequence>MAGACPPAVVSMVKSLLQSDLPMLEKMQQLTKTLKAHNLAWTQDIAPSACLVHPSNRAGQMLSVDDVWNKGLRMVSLGVQRSLLQGSVCIEIAHDVGKKTEQLEANRRLVALSHGQLAPVKGDERFLTLGTSHTTAFFKAVEAGCQCGDANVHVKQLEDVLSGWPWLVLSSLVEQACPGVPLFYQLASNASGSGQKQVSEVEAAGLMAMRIKSGASLESSVAELKQADPACRGSLDAISHYVSRYGGKSYGTLMIGTDVMKTLAFCDFKNPNTVYPFARLAFATMLSSPKQTDGFQKIVSVSDIQKLKTQAMRDLLDQFETLVKDSWELCSNAHVTGASLERVFGKLCVRAALFVLGKDKALGEKHVFADLPEIACAFAGELKKGSSEASGSGGSQAAAASSASSSSVTNVLDCKPQEMALLQNAHMQLGGLYTNVKDHGNKIFVFTKADENGVWMEHDPLLAPKETVFVHFGLLLKWRKFKGQAPALCPPSMVEMKMVHESSAVLDEYNKAQMQQLLLDNAWNKKVEAKDLAFTSFPAMVHAMKSYKKAGDLELWPWGTVTKVRAGKPVPKRLHAKGFGCDWMIQPFKALNQADFTKMPNEEGEGVLAPFFWVKETKDADAANMHIHVFKKNGNSFPVLKNKRPIKEYEALTYCEEEPAEGQAKKKAKKE</sequence>
<evidence type="ECO:0000313" key="2">
    <source>
        <dbReference type="Proteomes" id="UP000601435"/>
    </source>
</evidence>